<gene>
    <name evidence="2" type="primary">lipO</name>
    <name evidence="2" type="ORF">BLONGUMMC1_02255</name>
</gene>
<name>A0A564S4P5_BIFLI</name>
<feature type="signal peptide" evidence="1">
    <location>
        <begin position="1"/>
        <end position="25"/>
    </location>
</feature>
<dbReference type="Gene3D" id="3.40.190.10">
    <property type="entry name" value="Periplasmic binding protein-like II"/>
    <property type="match status" value="2"/>
</dbReference>
<dbReference type="RefSeq" id="WP_154050979.1">
    <property type="nucleotide sequence ID" value="NZ_CABHML010000084.1"/>
</dbReference>
<keyword evidence="1" id="KW-0732">Signal</keyword>
<dbReference type="InterPro" id="IPR050490">
    <property type="entry name" value="Bact_solute-bd_prot1"/>
</dbReference>
<dbReference type="AlphaFoldDB" id="A0A564S4P5"/>
<dbReference type="EMBL" id="CABHML010000084">
    <property type="protein sequence ID" value="VUW85396.1"/>
    <property type="molecule type" value="Genomic_DNA"/>
</dbReference>
<evidence type="ECO:0000256" key="1">
    <source>
        <dbReference type="SAM" id="SignalP"/>
    </source>
</evidence>
<protein>
    <submittedName>
        <fullName evidence="2">Lipoprotein LipO</fullName>
    </submittedName>
</protein>
<dbReference type="PANTHER" id="PTHR43649:SF17">
    <property type="entry name" value="ABC TRANSPORTER SOLUTE BINDING PROTEIN-SUGAR TRANSPORT"/>
    <property type="match status" value="1"/>
</dbReference>
<dbReference type="SUPFAM" id="SSF53850">
    <property type="entry name" value="Periplasmic binding protein-like II"/>
    <property type="match status" value="1"/>
</dbReference>
<organism evidence="2 3">
    <name type="scientific">Bifidobacterium longum subsp. infantis</name>
    <dbReference type="NCBI Taxonomy" id="1682"/>
    <lineage>
        <taxon>Bacteria</taxon>
        <taxon>Bacillati</taxon>
        <taxon>Actinomycetota</taxon>
        <taxon>Actinomycetes</taxon>
        <taxon>Bifidobacteriales</taxon>
        <taxon>Bifidobacteriaceae</taxon>
        <taxon>Bifidobacterium</taxon>
    </lineage>
</organism>
<accession>A0A564S4P5</accession>
<evidence type="ECO:0000313" key="3">
    <source>
        <dbReference type="Proteomes" id="UP000319252"/>
    </source>
</evidence>
<dbReference type="PANTHER" id="PTHR43649">
    <property type="entry name" value="ARABINOSE-BINDING PROTEIN-RELATED"/>
    <property type="match status" value="1"/>
</dbReference>
<reference evidence="2 3" key="1">
    <citation type="submission" date="2019-07" db="EMBL/GenBank/DDBJ databases">
        <authorList>
            <person name="Chang H.-W."/>
            <person name="Raman A."/>
            <person name="Venkatesh S."/>
            <person name="Gehrig J."/>
        </authorList>
    </citation>
    <scope>NUCLEOTIDE SEQUENCE [LARGE SCALE GENOMIC DNA]</scope>
    <source>
        <strain evidence="2">B.longum_ssp_infantis_4</strain>
    </source>
</reference>
<dbReference type="PROSITE" id="PS51257">
    <property type="entry name" value="PROKAR_LIPOPROTEIN"/>
    <property type="match status" value="1"/>
</dbReference>
<dbReference type="CDD" id="cd13581">
    <property type="entry name" value="PBP2_AlgQ_like_2"/>
    <property type="match status" value="1"/>
</dbReference>
<dbReference type="InterPro" id="IPR006059">
    <property type="entry name" value="SBP"/>
</dbReference>
<keyword evidence="2" id="KW-0449">Lipoprotein</keyword>
<evidence type="ECO:0000313" key="2">
    <source>
        <dbReference type="EMBL" id="VUW85396.1"/>
    </source>
</evidence>
<dbReference type="Proteomes" id="UP000319252">
    <property type="component" value="Unassembled WGS sequence"/>
</dbReference>
<proteinExistence type="predicted"/>
<dbReference type="Pfam" id="PF01547">
    <property type="entry name" value="SBP_bac_1"/>
    <property type="match status" value="1"/>
</dbReference>
<feature type="chain" id="PRO_5038968257" evidence="1">
    <location>
        <begin position="26"/>
        <end position="532"/>
    </location>
</feature>
<sequence length="532" mass="58488">MRNVAMKVGAAVCAVALLGSLSACGGSKKSTTTADGKPIVTVLVKKNANQDKIANLQWAKDLEADCDCKIEWQEVTREAWSQQKNATLASGDIADVNLNGFNSLDAYQYSGMFEDLGKSLDKLPNIKAFFKEKPEAKKFSTDSKGRVYAIATARGKSYSGTGQHMLINKAWLDKLGLQVPTTWDELENVLKAFKTQDPNGNGQADEIPMNIQKLGSGFSWYSPMLLLNSTGIPTGFNKGVSTSGYYVKNGVVKSFLTSDEYKEVVKYYHKLISEGLIPADWATKDDDAYNANQISDGQIAKTGVVFGWSPTDNFGKLKDQYIAMPAPSAPGVSPDETVWDGSSSELAPAGLTISAHAANKDAALKLANLLYSEKYSVQQFLGSFGQTLTKTGEHKYTVDSAKLDKLTKDNLYPGLSELLVGWIPNEVIIKGDTHADELIEVNKVYEEQRSHFDPVKDYIPDYVNMDNMDPSDSAKLSTSNAEINNTVMQKTAAWMSKGGIDEEWDAYCKQLDSIGLQDNIKVWQKWYDTYTK</sequence>